<dbReference type="Proteomes" id="UP000000851">
    <property type="component" value="Chromosome"/>
</dbReference>
<keyword evidence="2" id="KW-1185">Reference proteome</keyword>
<dbReference type="InParanoid" id="C7PY31"/>
<evidence type="ECO:0000313" key="1">
    <source>
        <dbReference type="EMBL" id="ACU73491.1"/>
    </source>
</evidence>
<sequence>MSVEPSSEYPVVLAGVRDEFHDRPWIPPGRHWPRYPRLIGGQDLLASGTWLAVDPDACRVACVLNGRGPLAPEAGRRSRGDLPLRFAAAGAGEDMERLDFTRYDPFHLICATVREVFLLSWDGEQHQRQDLAAGLHVVVNSGLEGTDPTDGPGTEAMAARLGFFRPRLLTARRPQPAPKVATRQAWEPWLPLLEGGGLDPLDDRALLVRREFGERTWGTTSVSLVALRASGGVRYDFSGTPGDPAAWSPVVQD</sequence>
<dbReference type="KEGG" id="cai:Caci_4630"/>
<dbReference type="Pfam" id="PF05742">
    <property type="entry name" value="TANGO2"/>
    <property type="match status" value="1"/>
</dbReference>
<evidence type="ECO:0000313" key="2">
    <source>
        <dbReference type="Proteomes" id="UP000000851"/>
    </source>
</evidence>
<evidence type="ECO:0008006" key="3">
    <source>
        <dbReference type="Google" id="ProtNLM"/>
    </source>
</evidence>
<dbReference type="eggNOG" id="COG3332">
    <property type="taxonomic scope" value="Bacteria"/>
</dbReference>
<gene>
    <name evidence="1" type="ordered locus">Caci_4630</name>
</gene>
<dbReference type="EMBL" id="CP001700">
    <property type="protein sequence ID" value="ACU73491.1"/>
    <property type="molecule type" value="Genomic_DNA"/>
</dbReference>
<proteinExistence type="predicted"/>
<dbReference type="RefSeq" id="WP_015793220.1">
    <property type="nucleotide sequence ID" value="NC_013131.1"/>
</dbReference>
<dbReference type="PANTHER" id="PTHR17985:SF8">
    <property type="entry name" value="TRANSPORT AND GOLGI ORGANIZATION PROTEIN 2 HOMOLOG"/>
    <property type="match status" value="1"/>
</dbReference>
<protein>
    <recommendedName>
        <fullName evidence="3">NRDE family protein</fullName>
    </recommendedName>
</protein>
<reference evidence="1 2" key="1">
    <citation type="journal article" date="2009" name="Stand. Genomic Sci.">
        <title>Complete genome sequence of Catenulispora acidiphila type strain (ID 139908).</title>
        <authorList>
            <person name="Copeland A."/>
            <person name="Lapidus A."/>
            <person name="Glavina Del Rio T."/>
            <person name="Nolan M."/>
            <person name="Lucas S."/>
            <person name="Chen F."/>
            <person name="Tice H."/>
            <person name="Cheng J.F."/>
            <person name="Bruce D."/>
            <person name="Goodwin L."/>
            <person name="Pitluck S."/>
            <person name="Mikhailova N."/>
            <person name="Pati A."/>
            <person name="Ivanova N."/>
            <person name="Mavromatis K."/>
            <person name="Chen A."/>
            <person name="Palaniappan K."/>
            <person name="Chain P."/>
            <person name="Land M."/>
            <person name="Hauser L."/>
            <person name="Chang Y.J."/>
            <person name="Jeffries C.D."/>
            <person name="Chertkov O."/>
            <person name="Brettin T."/>
            <person name="Detter J.C."/>
            <person name="Han C."/>
            <person name="Ali Z."/>
            <person name="Tindall B.J."/>
            <person name="Goker M."/>
            <person name="Bristow J."/>
            <person name="Eisen J.A."/>
            <person name="Markowitz V."/>
            <person name="Hugenholtz P."/>
            <person name="Kyrpides N.C."/>
            <person name="Klenk H.P."/>
        </authorList>
    </citation>
    <scope>NUCLEOTIDE SEQUENCE [LARGE SCALE GENOMIC DNA]</scope>
    <source>
        <strain evidence="2">DSM 44928 / JCM 14897 / NBRC 102108 / NRRL B-24433 / ID139908</strain>
    </source>
</reference>
<dbReference type="STRING" id="479433.Caci_4630"/>
<accession>C7PY31</accession>
<dbReference type="AlphaFoldDB" id="C7PY31"/>
<name>C7PY31_CATAD</name>
<dbReference type="InterPro" id="IPR008551">
    <property type="entry name" value="TANGO2"/>
</dbReference>
<dbReference type="HOGENOM" id="CLU_047037_2_1_11"/>
<organism evidence="1 2">
    <name type="scientific">Catenulispora acidiphila (strain DSM 44928 / JCM 14897 / NBRC 102108 / NRRL B-24433 / ID139908)</name>
    <dbReference type="NCBI Taxonomy" id="479433"/>
    <lineage>
        <taxon>Bacteria</taxon>
        <taxon>Bacillati</taxon>
        <taxon>Actinomycetota</taxon>
        <taxon>Actinomycetes</taxon>
        <taxon>Catenulisporales</taxon>
        <taxon>Catenulisporaceae</taxon>
        <taxon>Catenulispora</taxon>
    </lineage>
</organism>
<dbReference type="PANTHER" id="PTHR17985">
    <property type="entry name" value="SER/THR-RICH PROTEIN T10 IN DGCR REGION"/>
    <property type="match status" value="1"/>
</dbReference>